<dbReference type="GeneID" id="95772913"/>
<evidence type="ECO:0000313" key="7">
    <source>
        <dbReference type="Proteomes" id="UP000305131"/>
    </source>
</evidence>
<dbReference type="RefSeq" id="WP_138398489.1">
    <property type="nucleotide sequence ID" value="NZ_JBAFVI010000001.1"/>
</dbReference>
<proteinExistence type="inferred from homology"/>
<organism evidence="6 7">
    <name type="scientific">Xanthobacter autotrophicus</name>
    <dbReference type="NCBI Taxonomy" id="280"/>
    <lineage>
        <taxon>Bacteria</taxon>
        <taxon>Pseudomonadati</taxon>
        <taxon>Pseudomonadota</taxon>
        <taxon>Alphaproteobacteria</taxon>
        <taxon>Hyphomicrobiales</taxon>
        <taxon>Xanthobacteraceae</taxon>
        <taxon>Xanthobacter</taxon>
    </lineage>
</organism>
<dbReference type="EC" id="3.6.1.8" evidence="3"/>
<keyword evidence="6" id="KW-0378">Hydrolase</keyword>
<comment type="similarity">
    <text evidence="2">Belongs to the nucleoside triphosphate pyrophosphohydrolase family.</text>
</comment>
<dbReference type="GO" id="GO:0047693">
    <property type="term" value="F:ATP diphosphatase activity"/>
    <property type="evidence" value="ECO:0007669"/>
    <property type="project" value="UniProtKB-EC"/>
</dbReference>
<accession>A0A6C1KH18</accession>
<dbReference type="AlphaFoldDB" id="A0A6C1KH18"/>
<dbReference type="PANTHER" id="PTHR30522:SF0">
    <property type="entry name" value="NUCLEOSIDE TRIPHOSPHATE PYROPHOSPHOHYDROLASE"/>
    <property type="match status" value="1"/>
</dbReference>
<dbReference type="Proteomes" id="UP000305131">
    <property type="component" value="Unassembled WGS sequence"/>
</dbReference>
<dbReference type="GO" id="GO:0046052">
    <property type="term" value="P:UTP catabolic process"/>
    <property type="evidence" value="ECO:0007669"/>
    <property type="project" value="TreeGrafter"/>
</dbReference>
<evidence type="ECO:0000259" key="5">
    <source>
        <dbReference type="Pfam" id="PF03819"/>
    </source>
</evidence>
<name>A0A6C1KH18_XANAU</name>
<dbReference type="FunFam" id="1.10.287.1080:FF:000001">
    <property type="entry name" value="Nucleoside triphosphate pyrophosphohydrolase"/>
    <property type="match status" value="1"/>
</dbReference>
<evidence type="ECO:0000256" key="4">
    <source>
        <dbReference type="ARBA" id="ARBA00074799"/>
    </source>
</evidence>
<dbReference type="GO" id="GO:0046076">
    <property type="term" value="P:dTTP catabolic process"/>
    <property type="evidence" value="ECO:0007669"/>
    <property type="project" value="TreeGrafter"/>
</dbReference>
<dbReference type="FunFam" id="1.10.287.1080:FF:000003">
    <property type="entry name" value="Nucleoside triphosphate pyrophosphohydrolase"/>
    <property type="match status" value="1"/>
</dbReference>
<reference evidence="6 7" key="1">
    <citation type="submission" date="2019-05" db="EMBL/GenBank/DDBJ databases">
        <authorList>
            <person name="Zhou X."/>
        </authorList>
    </citation>
    <scope>NUCLEOTIDE SEQUENCE [LARGE SCALE GENOMIC DNA]</scope>
    <source>
        <strain evidence="6 7">DSM 432</strain>
    </source>
</reference>
<sequence>MDASRDIARLIEIMAALRTPGTGCPWDLEQSFATIAPYTLEEAYEVADAIARADMGDLREELGDLLLQVVFHARMAEEDGAFDFGGVVEAITTKLIRRHPHVFGTARDLSPEAVKGLWAQIKAQEKRERAQARAAAGLPAEEAQQGALAGVPLPLPALTRALKLQEKASRVGFDWNDARQVLAKIREETQEVAEALEEGGTAAIRDEMGDLLFAVVNLARHAGVDPEDALRGTNDKFTRRFGHVEQRLAADGRRPDQASLDEMEALWQEAKQKEREGA</sequence>
<dbReference type="NCBIfam" id="TIGR00444">
    <property type="entry name" value="mazG"/>
    <property type="match status" value="1"/>
</dbReference>
<dbReference type="GO" id="GO:0006203">
    <property type="term" value="P:dGTP catabolic process"/>
    <property type="evidence" value="ECO:0007669"/>
    <property type="project" value="TreeGrafter"/>
</dbReference>
<dbReference type="GO" id="GO:0046081">
    <property type="term" value="P:dUTP catabolic process"/>
    <property type="evidence" value="ECO:0007669"/>
    <property type="project" value="TreeGrafter"/>
</dbReference>
<dbReference type="OrthoDB" id="9808939at2"/>
<comment type="catalytic activity">
    <reaction evidence="1">
        <text>ATP + H2O = AMP + diphosphate + H(+)</text>
        <dbReference type="Rhea" id="RHEA:14245"/>
        <dbReference type="ChEBI" id="CHEBI:15377"/>
        <dbReference type="ChEBI" id="CHEBI:15378"/>
        <dbReference type="ChEBI" id="CHEBI:30616"/>
        <dbReference type="ChEBI" id="CHEBI:33019"/>
        <dbReference type="ChEBI" id="CHEBI:456215"/>
        <dbReference type="EC" id="3.6.1.8"/>
    </reaction>
</comment>
<dbReference type="Pfam" id="PF03819">
    <property type="entry name" value="MazG"/>
    <property type="match status" value="2"/>
</dbReference>
<gene>
    <name evidence="6" type="primary">mazG</name>
    <name evidence="6" type="ORF">FBQ73_05485</name>
</gene>
<protein>
    <recommendedName>
        <fullName evidence="4">Nucleoside triphosphate pyrophosphohydrolase</fullName>
        <ecNumber evidence="3">3.6.1.8</ecNumber>
    </recommendedName>
</protein>
<evidence type="ECO:0000256" key="1">
    <source>
        <dbReference type="ARBA" id="ARBA00052141"/>
    </source>
</evidence>
<dbReference type="CDD" id="cd11528">
    <property type="entry name" value="NTP-PPase_MazG_Nterm"/>
    <property type="match status" value="1"/>
</dbReference>
<dbReference type="InterPro" id="IPR011551">
    <property type="entry name" value="NTP_PyrPHydrolase_MazG"/>
</dbReference>
<evidence type="ECO:0000256" key="3">
    <source>
        <dbReference type="ARBA" id="ARBA00066372"/>
    </source>
</evidence>
<comment type="caution">
    <text evidence="6">The sequence shown here is derived from an EMBL/GenBank/DDBJ whole genome shotgun (WGS) entry which is preliminary data.</text>
</comment>
<feature type="domain" description="NTP pyrophosphohydrolase MazG-like" evidence="5">
    <location>
        <begin position="181"/>
        <end position="244"/>
    </location>
</feature>
<dbReference type="InterPro" id="IPR048015">
    <property type="entry name" value="NTP-PPase_MazG-like_N"/>
</dbReference>
<evidence type="ECO:0000256" key="2">
    <source>
        <dbReference type="ARBA" id="ARBA00061115"/>
    </source>
</evidence>
<dbReference type="GO" id="GO:0006950">
    <property type="term" value="P:response to stress"/>
    <property type="evidence" value="ECO:0007669"/>
    <property type="project" value="UniProtKB-ARBA"/>
</dbReference>
<dbReference type="InterPro" id="IPR048011">
    <property type="entry name" value="NTP-PPase_MazG-like_C"/>
</dbReference>
<dbReference type="GO" id="GO:0046061">
    <property type="term" value="P:dATP catabolic process"/>
    <property type="evidence" value="ECO:0007669"/>
    <property type="project" value="TreeGrafter"/>
</dbReference>
<dbReference type="CDD" id="cd11529">
    <property type="entry name" value="NTP-PPase_MazG_Cterm"/>
    <property type="match status" value="1"/>
</dbReference>
<evidence type="ECO:0000313" key="6">
    <source>
        <dbReference type="EMBL" id="TLX43572.1"/>
    </source>
</evidence>
<feature type="domain" description="NTP pyrophosphohydrolase MazG-like" evidence="5">
    <location>
        <begin position="30"/>
        <end position="103"/>
    </location>
</feature>
<dbReference type="EMBL" id="VAUP01000015">
    <property type="protein sequence ID" value="TLX43572.1"/>
    <property type="molecule type" value="Genomic_DNA"/>
</dbReference>
<dbReference type="Gene3D" id="1.10.287.1080">
    <property type="entry name" value="MazG-like"/>
    <property type="match status" value="2"/>
</dbReference>
<dbReference type="PANTHER" id="PTHR30522">
    <property type="entry name" value="NUCLEOSIDE TRIPHOSPHATE PYROPHOSPHOHYDROLASE"/>
    <property type="match status" value="1"/>
</dbReference>
<dbReference type="InterPro" id="IPR004518">
    <property type="entry name" value="MazG-like_dom"/>
</dbReference>
<dbReference type="NCBIfam" id="NF007113">
    <property type="entry name" value="PRK09562.1"/>
    <property type="match status" value="1"/>
</dbReference>
<dbReference type="GO" id="GO:0046047">
    <property type="term" value="P:TTP catabolic process"/>
    <property type="evidence" value="ECO:0007669"/>
    <property type="project" value="TreeGrafter"/>
</dbReference>
<dbReference type="SUPFAM" id="SSF101386">
    <property type="entry name" value="all-alpha NTP pyrophosphatases"/>
    <property type="match status" value="2"/>
</dbReference>